<dbReference type="FunFam" id="3.90.1030.20:FF:000001">
    <property type="entry name" value="DNA polymerase delta 3, accessory subunit"/>
    <property type="match status" value="1"/>
</dbReference>
<dbReference type="GO" id="GO:0003887">
    <property type="term" value="F:DNA-directed DNA polymerase activity"/>
    <property type="evidence" value="ECO:0007669"/>
    <property type="project" value="TreeGrafter"/>
</dbReference>
<feature type="compositionally biased region" description="Low complexity" evidence="11">
    <location>
        <begin position="215"/>
        <end position="226"/>
    </location>
</feature>
<feature type="compositionally biased region" description="Basic and acidic residues" evidence="11">
    <location>
        <begin position="243"/>
        <end position="256"/>
    </location>
</feature>
<dbReference type="Gene3D" id="3.90.1030.20">
    <property type="entry name" value="DNA polymerase delta, p66 (Cdc27) subunit, wHTH domain"/>
    <property type="match status" value="1"/>
</dbReference>
<name>A0AAV7NYD9_PLEWA</name>
<reference evidence="12" key="1">
    <citation type="journal article" date="2022" name="bioRxiv">
        <title>Sequencing and chromosome-scale assembly of the giantPleurodeles waltlgenome.</title>
        <authorList>
            <person name="Brown T."/>
            <person name="Elewa A."/>
            <person name="Iarovenko S."/>
            <person name="Subramanian E."/>
            <person name="Araus A.J."/>
            <person name="Petzold A."/>
            <person name="Susuki M."/>
            <person name="Suzuki K.-i.T."/>
            <person name="Hayashi T."/>
            <person name="Toyoda A."/>
            <person name="Oliveira C."/>
            <person name="Osipova E."/>
            <person name="Leigh N.D."/>
            <person name="Simon A."/>
            <person name="Yun M.H."/>
        </authorList>
    </citation>
    <scope>NUCLEOTIDE SEQUENCE</scope>
    <source>
        <strain evidence="12">20211129_DDA</strain>
        <tissue evidence="12">Liver</tissue>
    </source>
</reference>
<evidence type="ECO:0000256" key="8">
    <source>
        <dbReference type="ARBA" id="ARBA00023204"/>
    </source>
</evidence>
<dbReference type="GO" id="GO:0005737">
    <property type="term" value="C:cytoplasm"/>
    <property type="evidence" value="ECO:0007669"/>
    <property type="project" value="UniProtKB-SubCell"/>
</dbReference>
<proteinExistence type="predicted"/>
<comment type="caution">
    <text evidence="12">The sequence shown here is derived from an EMBL/GenBank/DDBJ whole genome shotgun (WGS) entry which is preliminary data.</text>
</comment>
<comment type="subcellular location">
    <subcellularLocation>
        <location evidence="2">Cytoplasm</location>
    </subcellularLocation>
    <subcellularLocation>
        <location evidence="1">Nucleus</location>
    </subcellularLocation>
</comment>
<evidence type="ECO:0000256" key="3">
    <source>
        <dbReference type="ARBA" id="ARBA00017589"/>
    </source>
</evidence>
<feature type="compositionally biased region" description="Polar residues" evidence="11">
    <location>
        <begin position="155"/>
        <end position="167"/>
    </location>
</feature>
<evidence type="ECO:0000313" key="13">
    <source>
        <dbReference type="Proteomes" id="UP001066276"/>
    </source>
</evidence>
<accession>A0AAV7NYD9</accession>
<evidence type="ECO:0000256" key="9">
    <source>
        <dbReference type="ARBA" id="ARBA00023242"/>
    </source>
</evidence>
<feature type="compositionally biased region" description="Basic residues" evidence="11">
    <location>
        <begin position="325"/>
        <end position="334"/>
    </location>
</feature>
<feature type="region of interest" description="Disordered" evidence="11">
    <location>
        <begin position="243"/>
        <end position="465"/>
    </location>
</feature>
<keyword evidence="9" id="KW-0539">Nucleus</keyword>
<dbReference type="GO" id="GO:0043625">
    <property type="term" value="C:delta DNA polymerase complex"/>
    <property type="evidence" value="ECO:0007669"/>
    <property type="project" value="InterPro"/>
</dbReference>
<feature type="region of interest" description="Disordered" evidence="11">
    <location>
        <begin position="147"/>
        <end position="229"/>
    </location>
</feature>
<dbReference type="EMBL" id="JANPWB010000012">
    <property type="protein sequence ID" value="KAJ1120416.1"/>
    <property type="molecule type" value="Genomic_DNA"/>
</dbReference>
<keyword evidence="8" id="KW-0234">DNA repair</keyword>
<keyword evidence="4" id="KW-0963">Cytoplasm</keyword>
<protein>
    <recommendedName>
        <fullName evidence="3">DNA polymerase delta subunit 3</fullName>
    </recommendedName>
    <alternativeName>
        <fullName evidence="10">DNA polymerase delta subunit p66</fullName>
    </alternativeName>
</protein>
<keyword evidence="6" id="KW-0227">DNA damage</keyword>
<gene>
    <name evidence="12" type="ORF">NDU88_008585</name>
</gene>
<evidence type="ECO:0000256" key="7">
    <source>
        <dbReference type="ARBA" id="ARBA00022769"/>
    </source>
</evidence>
<sequence>MDELYLENIDEYVTDQNKIVTYKWLSYTLGVHVNQAKQMLYDYVERKRKENSGVQLHVTYLVTGKHVQNGYPYHKVAIVKEEKLEAVKSKLAVVSSVHVYSIQKAVLKDSGPLFSTDYDIIKANLEICNRFSAIQCTFAVRRAPSEITKSHKSSQESNEQQVTSAPKTNGHGLPPSSKATSQPPKGIMGMFAAKGNSKTQTTSKDSKPEVKEAPASTASSKSTTKSNTVNNFFGKASMKKKANSELEQMVKEEKSCTQRASPEPETEVCMSSTADRPVEKVEEEPAEQPVESPIPRAESAVQQKKGKKSKVKRSDVSDSDDEKTTKKKRRRIKKPVSESSEDEDAPASPAAMEEELPSKSPPRPAVKAEPESLPAEAQPTGKKRKRRRVLKSHTFMDEEGCIVTEKRYETESCTDSESESVKPKPKPKQSAPPAAKQEPKASKKGAAASSRGGKQASIMGFFQKK</sequence>
<dbReference type="PANTHER" id="PTHR17598:SF13">
    <property type="entry name" value="DNA POLYMERASE DELTA SUBUNIT 3"/>
    <property type="match status" value="1"/>
</dbReference>
<dbReference type="GO" id="GO:0006297">
    <property type="term" value="P:nucleotide-excision repair, DNA gap filling"/>
    <property type="evidence" value="ECO:0007669"/>
    <property type="project" value="TreeGrafter"/>
</dbReference>
<dbReference type="Proteomes" id="UP001066276">
    <property type="component" value="Chromosome 8"/>
</dbReference>
<evidence type="ECO:0000256" key="1">
    <source>
        <dbReference type="ARBA" id="ARBA00004123"/>
    </source>
</evidence>
<keyword evidence="5" id="KW-0235">DNA replication</keyword>
<keyword evidence="13" id="KW-1185">Reference proteome</keyword>
<dbReference type="GO" id="GO:0006271">
    <property type="term" value="P:DNA strand elongation involved in DNA replication"/>
    <property type="evidence" value="ECO:0007669"/>
    <property type="project" value="TreeGrafter"/>
</dbReference>
<evidence type="ECO:0000256" key="2">
    <source>
        <dbReference type="ARBA" id="ARBA00004496"/>
    </source>
</evidence>
<evidence type="ECO:0000256" key="4">
    <source>
        <dbReference type="ARBA" id="ARBA00022490"/>
    </source>
</evidence>
<organism evidence="12 13">
    <name type="scientific">Pleurodeles waltl</name>
    <name type="common">Iberian ribbed newt</name>
    <dbReference type="NCBI Taxonomy" id="8319"/>
    <lineage>
        <taxon>Eukaryota</taxon>
        <taxon>Metazoa</taxon>
        <taxon>Chordata</taxon>
        <taxon>Craniata</taxon>
        <taxon>Vertebrata</taxon>
        <taxon>Euteleostomi</taxon>
        <taxon>Amphibia</taxon>
        <taxon>Batrachia</taxon>
        <taxon>Caudata</taxon>
        <taxon>Salamandroidea</taxon>
        <taxon>Salamandridae</taxon>
        <taxon>Pleurodelinae</taxon>
        <taxon>Pleurodeles</taxon>
    </lineage>
</organism>
<dbReference type="AlphaFoldDB" id="A0AAV7NYD9"/>
<evidence type="ECO:0000313" key="12">
    <source>
        <dbReference type="EMBL" id="KAJ1120416.1"/>
    </source>
</evidence>
<dbReference type="InterPro" id="IPR019038">
    <property type="entry name" value="POLD3"/>
</dbReference>
<evidence type="ECO:0000256" key="10">
    <source>
        <dbReference type="ARBA" id="ARBA00083711"/>
    </source>
</evidence>
<evidence type="ECO:0000256" key="11">
    <source>
        <dbReference type="SAM" id="MobiDB-lite"/>
    </source>
</evidence>
<feature type="compositionally biased region" description="Basic residues" evidence="11">
    <location>
        <begin position="381"/>
        <end position="391"/>
    </location>
</feature>
<evidence type="ECO:0000256" key="6">
    <source>
        <dbReference type="ARBA" id="ARBA00022763"/>
    </source>
</evidence>
<dbReference type="GO" id="GO:1904161">
    <property type="term" value="P:DNA synthesis involved in UV-damage excision repair"/>
    <property type="evidence" value="ECO:0007669"/>
    <property type="project" value="TreeGrafter"/>
</dbReference>
<dbReference type="Pfam" id="PF09507">
    <property type="entry name" value="CDC27"/>
    <property type="match status" value="1"/>
</dbReference>
<dbReference type="InterPro" id="IPR041913">
    <property type="entry name" value="POLD3_sf"/>
</dbReference>
<evidence type="ECO:0000256" key="5">
    <source>
        <dbReference type="ARBA" id="ARBA00022705"/>
    </source>
</evidence>
<feature type="compositionally biased region" description="Low complexity" evidence="11">
    <location>
        <begin position="444"/>
        <end position="457"/>
    </location>
</feature>
<keyword evidence="7" id="KW-0228">DNA excision</keyword>
<dbReference type="PANTHER" id="PTHR17598">
    <property type="entry name" value="DNA POLYMERASE DELTA SUBUNIT 3"/>
    <property type="match status" value="1"/>
</dbReference>